<gene>
    <name evidence="2" type="ORF">H010_24095</name>
</gene>
<sequence>MTAVALTACGSSPDKSAAPDLPGKYTHAYVSTVSVTLLDKNPDNTRVQDKQVFEKRLPGVIQQALKESGLEVLSEQPGQREGVVVVQAKVSYDPGNQALRWVGGIVGAGKATADFSLEAIDARSGQVVATQQESDTKRGGAFGGNFYEDAAEKLGDVTEELAESLALIKR</sequence>
<comment type="caution">
    <text evidence="2">The sequence shown here is derived from an EMBL/GenBank/DDBJ whole genome shotgun (WGS) entry which is preliminary data.</text>
</comment>
<organism evidence="2 3">
    <name type="scientific">Hydrogenophaga taeniospiralis CCUG 15921</name>
    <dbReference type="NCBI Taxonomy" id="1281780"/>
    <lineage>
        <taxon>Bacteria</taxon>
        <taxon>Pseudomonadati</taxon>
        <taxon>Pseudomonadota</taxon>
        <taxon>Betaproteobacteria</taxon>
        <taxon>Burkholderiales</taxon>
        <taxon>Comamonadaceae</taxon>
        <taxon>Hydrogenophaga</taxon>
    </lineage>
</organism>
<evidence type="ECO:0000313" key="3">
    <source>
        <dbReference type="Proteomes" id="UP001152876"/>
    </source>
</evidence>
<proteinExistence type="predicted"/>
<keyword evidence="3" id="KW-1185">Reference proteome</keyword>
<reference evidence="2" key="1">
    <citation type="submission" date="2013-01" db="EMBL/GenBank/DDBJ databases">
        <title>Genome draft of Hydrogenophaga taeniospiralis 2K1.</title>
        <authorList>
            <person name="Gomila M."/>
            <person name="Lalucat J."/>
        </authorList>
    </citation>
    <scope>NUCLEOTIDE SEQUENCE</scope>
    <source>
        <strain evidence="2">CCUG 15921</strain>
    </source>
</reference>
<dbReference type="AlphaFoldDB" id="A0A9X4NY06"/>
<evidence type="ECO:0008006" key="4">
    <source>
        <dbReference type="Google" id="ProtNLM"/>
    </source>
</evidence>
<evidence type="ECO:0000256" key="1">
    <source>
        <dbReference type="SAM" id="MobiDB-lite"/>
    </source>
</evidence>
<evidence type="ECO:0000313" key="2">
    <source>
        <dbReference type="EMBL" id="MDG5978354.1"/>
    </source>
</evidence>
<dbReference type="Pfam" id="PF14366">
    <property type="entry name" value="DUF4410"/>
    <property type="match status" value="1"/>
</dbReference>
<accession>A0A9X4NY06</accession>
<name>A0A9X4NY06_9BURK</name>
<feature type="region of interest" description="Disordered" evidence="1">
    <location>
        <begin position="1"/>
        <end position="20"/>
    </location>
</feature>
<dbReference type="InterPro" id="IPR025522">
    <property type="entry name" value="DUF4410"/>
</dbReference>
<dbReference type="Proteomes" id="UP001152876">
    <property type="component" value="Unassembled WGS sequence"/>
</dbReference>
<protein>
    <recommendedName>
        <fullName evidence="4">DUF4410 domain-containing protein</fullName>
    </recommendedName>
</protein>
<dbReference type="EMBL" id="AOGK01000036">
    <property type="protein sequence ID" value="MDG5978354.1"/>
    <property type="molecule type" value="Genomic_DNA"/>
</dbReference>